<protein>
    <submittedName>
        <fullName evidence="1">Uncharacterized protein</fullName>
    </submittedName>
</protein>
<dbReference type="OrthoDB" id="3801418at2759"/>
<organism evidence="1 2">
    <name type="scientific">Ampelomyces quisqualis</name>
    <name type="common">Powdery mildew agent</name>
    <dbReference type="NCBI Taxonomy" id="50730"/>
    <lineage>
        <taxon>Eukaryota</taxon>
        <taxon>Fungi</taxon>
        <taxon>Dikarya</taxon>
        <taxon>Ascomycota</taxon>
        <taxon>Pezizomycotina</taxon>
        <taxon>Dothideomycetes</taxon>
        <taxon>Pleosporomycetidae</taxon>
        <taxon>Pleosporales</taxon>
        <taxon>Pleosporineae</taxon>
        <taxon>Phaeosphaeriaceae</taxon>
        <taxon>Ampelomyces</taxon>
    </lineage>
</organism>
<name>A0A6A5QRQ7_AMPQU</name>
<accession>A0A6A5QRQ7</accession>
<gene>
    <name evidence="1" type="ORF">BDU57DRAFT_168040</name>
</gene>
<evidence type="ECO:0000313" key="1">
    <source>
        <dbReference type="EMBL" id="KAF1917510.1"/>
    </source>
</evidence>
<sequence length="167" mass="19118">MQPSVEVVIYPHSKSSPTKVIMAGTTLLSLPQEIRDMIFSYLTQEVVVHWGYRISPFPLGGHEVARVRIAEAPLTNVLVSCAQIYHEYSQDRRFAEPTVTVELSHDTVCVMREEQPTNEARVKRIFKRARRLEFAVDGVLPRPDERQWLTELLCRPVGRLAPHLVDT</sequence>
<dbReference type="AlphaFoldDB" id="A0A6A5QRQ7"/>
<dbReference type="EMBL" id="ML979134">
    <property type="protein sequence ID" value="KAF1917510.1"/>
    <property type="molecule type" value="Genomic_DNA"/>
</dbReference>
<evidence type="ECO:0000313" key="2">
    <source>
        <dbReference type="Proteomes" id="UP000800096"/>
    </source>
</evidence>
<keyword evidence="2" id="KW-1185">Reference proteome</keyword>
<proteinExistence type="predicted"/>
<dbReference type="Proteomes" id="UP000800096">
    <property type="component" value="Unassembled WGS sequence"/>
</dbReference>
<reference evidence="1" key="1">
    <citation type="journal article" date="2020" name="Stud. Mycol.">
        <title>101 Dothideomycetes genomes: a test case for predicting lifestyles and emergence of pathogens.</title>
        <authorList>
            <person name="Haridas S."/>
            <person name="Albert R."/>
            <person name="Binder M."/>
            <person name="Bloem J."/>
            <person name="Labutti K."/>
            <person name="Salamov A."/>
            <person name="Andreopoulos B."/>
            <person name="Baker S."/>
            <person name="Barry K."/>
            <person name="Bills G."/>
            <person name="Bluhm B."/>
            <person name="Cannon C."/>
            <person name="Castanera R."/>
            <person name="Culley D."/>
            <person name="Daum C."/>
            <person name="Ezra D."/>
            <person name="Gonzalez J."/>
            <person name="Henrissat B."/>
            <person name="Kuo A."/>
            <person name="Liang C."/>
            <person name="Lipzen A."/>
            <person name="Lutzoni F."/>
            <person name="Magnuson J."/>
            <person name="Mondo S."/>
            <person name="Nolan M."/>
            <person name="Ohm R."/>
            <person name="Pangilinan J."/>
            <person name="Park H.-J."/>
            <person name="Ramirez L."/>
            <person name="Alfaro M."/>
            <person name="Sun H."/>
            <person name="Tritt A."/>
            <person name="Yoshinaga Y."/>
            <person name="Zwiers L.-H."/>
            <person name="Turgeon B."/>
            <person name="Goodwin S."/>
            <person name="Spatafora J."/>
            <person name="Crous P."/>
            <person name="Grigoriev I."/>
        </authorList>
    </citation>
    <scope>NUCLEOTIDE SEQUENCE</scope>
    <source>
        <strain evidence="1">HMLAC05119</strain>
    </source>
</reference>